<proteinExistence type="predicted"/>
<gene>
    <name evidence="1" type="ORF">UFOPK3564_00148</name>
</gene>
<dbReference type="AlphaFoldDB" id="A0A6J7FHE5"/>
<organism evidence="1">
    <name type="scientific">freshwater metagenome</name>
    <dbReference type="NCBI Taxonomy" id="449393"/>
    <lineage>
        <taxon>unclassified sequences</taxon>
        <taxon>metagenomes</taxon>
        <taxon>ecological metagenomes</taxon>
    </lineage>
</organism>
<evidence type="ECO:0000313" key="1">
    <source>
        <dbReference type="EMBL" id="CAB4893308.1"/>
    </source>
</evidence>
<reference evidence="1" key="1">
    <citation type="submission" date="2020-05" db="EMBL/GenBank/DDBJ databases">
        <authorList>
            <person name="Chiriac C."/>
            <person name="Salcher M."/>
            <person name="Ghai R."/>
            <person name="Kavagutti S V."/>
        </authorList>
    </citation>
    <scope>NUCLEOTIDE SEQUENCE</scope>
</reference>
<name>A0A6J7FHE5_9ZZZZ</name>
<sequence length="112" mass="12497">MHPPQDVASLVRAHGGDYARLLRQRRPGTRADGSGWRFYADATARAAGDDIEVHQILVDISVAAQHLGSNDALRAYATSKRRRVESPLAAAFLEGMLDRIDRFPHDVRRLDH</sequence>
<dbReference type="EMBL" id="CAFBMK010000004">
    <property type="protein sequence ID" value="CAB4893308.1"/>
    <property type="molecule type" value="Genomic_DNA"/>
</dbReference>
<protein>
    <submittedName>
        <fullName evidence="1">Unannotated protein</fullName>
    </submittedName>
</protein>
<accession>A0A6J7FHE5</accession>